<accession>A0A087U409</accession>
<evidence type="ECO:0000313" key="3">
    <source>
        <dbReference type="Proteomes" id="UP000054359"/>
    </source>
</evidence>
<dbReference type="Proteomes" id="UP000054359">
    <property type="component" value="Unassembled WGS sequence"/>
</dbReference>
<feature type="non-terminal residue" evidence="2">
    <location>
        <position position="40"/>
    </location>
</feature>
<keyword evidence="1" id="KW-1133">Transmembrane helix</keyword>
<evidence type="ECO:0000313" key="2">
    <source>
        <dbReference type="EMBL" id="KFM72098.1"/>
    </source>
</evidence>
<feature type="non-terminal residue" evidence="2">
    <location>
        <position position="1"/>
    </location>
</feature>
<dbReference type="AlphaFoldDB" id="A0A087U409"/>
<name>A0A087U409_STEMI</name>
<organism evidence="2 3">
    <name type="scientific">Stegodyphus mimosarum</name>
    <name type="common">African social velvet spider</name>
    <dbReference type="NCBI Taxonomy" id="407821"/>
    <lineage>
        <taxon>Eukaryota</taxon>
        <taxon>Metazoa</taxon>
        <taxon>Ecdysozoa</taxon>
        <taxon>Arthropoda</taxon>
        <taxon>Chelicerata</taxon>
        <taxon>Arachnida</taxon>
        <taxon>Araneae</taxon>
        <taxon>Araneomorphae</taxon>
        <taxon>Entelegynae</taxon>
        <taxon>Eresoidea</taxon>
        <taxon>Eresidae</taxon>
        <taxon>Stegodyphus</taxon>
    </lineage>
</organism>
<dbReference type="OrthoDB" id="431202at2759"/>
<keyword evidence="1" id="KW-0812">Transmembrane</keyword>
<dbReference type="EMBL" id="KK118048">
    <property type="protein sequence ID" value="KFM72098.1"/>
    <property type="molecule type" value="Genomic_DNA"/>
</dbReference>
<protein>
    <submittedName>
        <fullName evidence="2">Uncharacterized protein</fullName>
    </submittedName>
</protein>
<keyword evidence="3" id="KW-1185">Reference proteome</keyword>
<evidence type="ECO:0000256" key="1">
    <source>
        <dbReference type="SAM" id="Phobius"/>
    </source>
</evidence>
<feature type="transmembrane region" description="Helical" evidence="1">
    <location>
        <begin position="6"/>
        <end position="26"/>
    </location>
</feature>
<gene>
    <name evidence="2" type="ORF">X975_10677</name>
</gene>
<proteinExistence type="predicted"/>
<sequence>SQCAVYIALMLIEKILITLLIQLDFWDQVRKIIMSPIKDP</sequence>
<keyword evidence="1" id="KW-0472">Membrane</keyword>
<dbReference type="Pfam" id="PF12400">
    <property type="entry name" value="STIMATE"/>
    <property type="match status" value="1"/>
</dbReference>
<reference evidence="2 3" key="1">
    <citation type="submission" date="2013-11" db="EMBL/GenBank/DDBJ databases">
        <title>Genome sequencing of Stegodyphus mimosarum.</title>
        <authorList>
            <person name="Bechsgaard J."/>
        </authorList>
    </citation>
    <scope>NUCLEOTIDE SEQUENCE [LARGE SCALE GENOMIC DNA]</scope>
</reference>
<dbReference type="InterPro" id="IPR022127">
    <property type="entry name" value="STIMATE/YPL162C"/>
</dbReference>